<dbReference type="Pfam" id="PF12146">
    <property type="entry name" value="Hydrolase_4"/>
    <property type="match status" value="1"/>
</dbReference>
<dbReference type="EMBL" id="CP000127">
    <property type="protein sequence ID" value="ABA58421.1"/>
    <property type="molecule type" value="Genomic_DNA"/>
</dbReference>
<evidence type="ECO:0000259" key="1">
    <source>
        <dbReference type="Pfam" id="PF12146"/>
    </source>
</evidence>
<dbReference type="InterPro" id="IPR022742">
    <property type="entry name" value="Hydrolase_4"/>
</dbReference>
<feature type="domain" description="Serine aminopeptidase S33" evidence="1">
    <location>
        <begin position="81"/>
        <end position="179"/>
    </location>
</feature>
<dbReference type="Gene3D" id="3.40.50.1820">
    <property type="entry name" value="alpha/beta hydrolase"/>
    <property type="match status" value="1"/>
</dbReference>
<dbReference type="NCBIfam" id="TIGR03100">
    <property type="entry name" value="hydr1_PEP"/>
    <property type="match status" value="1"/>
</dbReference>
<dbReference type="AlphaFoldDB" id="Q3J9S5"/>
<keyword evidence="3" id="KW-1185">Reference proteome</keyword>
<name>Q3J9S5_NITOC</name>
<dbReference type="Proteomes" id="UP000006838">
    <property type="component" value="Chromosome"/>
</dbReference>
<dbReference type="InterPro" id="IPR029058">
    <property type="entry name" value="AB_hydrolase_fold"/>
</dbReference>
<gene>
    <name evidence="2" type="ordered locus">Noc_1959</name>
</gene>
<organism evidence="2 3">
    <name type="scientific">Nitrosococcus oceani (strain ATCC 19707 / BCRC 17464 / JCM 30415 / NCIMB 11848 / C-107)</name>
    <dbReference type="NCBI Taxonomy" id="323261"/>
    <lineage>
        <taxon>Bacteria</taxon>
        <taxon>Pseudomonadati</taxon>
        <taxon>Pseudomonadota</taxon>
        <taxon>Gammaproteobacteria</taxon>
        <taxon>Chromatiales</taxon>
        <taxon>Chromatiaceae</taxon>
        <taxon>Nitrosococcus</taxon>
    </lineage>
</organism>
<dbReference type="InterPro" id="IPR017531">
    <property type="entry name" value="Hydrolase-1_PEP"/>
</dbReference>
<sequence>MMNYVGNGYRVEGFPGALKARGDITHIYNGQSVSRVTAEEALTFHCLGELLVGILHRGSEYATRGVLVVVGGPQYRVGSHRQFVLFARWLAEAGVPVFRFDYRGMGDSGGGTRTFENIEVDIRAAIDAFLEAAPGLREIVIWGLCDAASAACFYAPSDPRVAGLVLLNPWVRTEEGQAAVYLKHYYFRRLVSGDFWRKFWRREFDYKDSLRSLGDILRKANSWRQKVDEVETEEILPLPKRVYKALEQFQGRTLLILSGKDLTANEFRDTISSSSAWRGLLRSRSIERRELSTADHTFSRRVWRDQVAQWTLEWVRSW</sequence>
<evidence type="ECO:0000313" key="3">
    <source>
        <dbReference type="Proteomes" id="UP000006838"/>
    </source>
</evidence>
<dbReference type="RefSeq" id="WP_011330814.1">
    <property type="nucleotide sequence ID" value="NC_007484.1"/>
</dbReference>
<dbReference type="KEGG" id="noc:Noc_1959"/>
<accession>Q3J9S5</accession>
<dbReference type="eggNOG" id="COG1073">
    <property type="taxonomic scope" value="Bacteria"/>
</dbReference>
<protein>
    <submittedName>
        <fullName evidence="2">Esterase/lipase/thioesterase family</fullName>
    </submittedName>
</protein>
<dbReference type="ESTHER" id="nitoc-q3j9s5">
    <property type="family name" value="Hydrolase-1_PEP"/>
</dbReference>
<dbReference type="InParanoid" id="Q3J9S5"/>
<proteinExistence type="predicted"/>
<evidence type="ECO:0000313" key="2">
    <source>
        <dbReference type="EMBL" id="ABA58421.1"/>
    </source>
</evidence>
<dbReference type="STRING" id="323261.Noc_1959"/>
<dbReference type="HOGENOM" id="CLU_075730_0_0_6"/>
<dbReference type="SUPFAM" id="SSF53474">
    <property type="entry name" value="alpha/beta-Hydrolases"/>
    <property type="match status" value="1"/>
</dbReference>
<reference evidence="3" key="1">
    <citation type="journal article" date="2006" name="Appl. Environ. Microbiol.">
        <title>Complete genome sequence of the marine, chemolithoautotrophic, ammonia-oxidizing bacterium Nitrosococcus oceani ATCC 19707.</title>
        <authorList>
            <person name="Klotz M.G."/>
            <person name="Arp D.J."/>
            <person name="Chain P.S.G."/>
            <person name="El-Sheikh A.F."/>
            <person name="Hauser L.J."/>
            <person name="Hommes N.G."/>
            <person name="Larimer F.W."/>
            <person name="Malfatti S.A."/>
            <person name="Norton J.M."/>
            <person name="Poret-Peterson A.T."/>
            <person name="Vergez L.M."/>
            <person name="Ward B.B."/>
        </authorList>
    </citation>
    <scope>NUCLEOTIDE SEQUENCE [LARGE SCALE GENOMIC DNA]</scope>
    <source>
        <strain evidence="3">ATCC 19707 / BCRC 17464 / NCIMB 11848 / C-107</strain>
    </source>
</reference>